<dbReference type="InterPro" id="IPR011990">
    <property type="entry name" value="TPR-like_helical_dom_sf"/>
</dbReference>
<keyword evidence="1" id="KW-0732">Signal</keyword>
<evidence type="ECO:0000313" key="2">
    <source>
        <dbReference type="EMBL" id="OOQ60522.1"/>
    </source>
</evidence>
<comment type="caution">
    <text evidence="2">The sequence shown here is derived from an EMBL/GenBank/DDBJ whole genome shotgun (WGS) entry which is preliminary data.</text>
</comment>
<accession>A0A1S9PHV0</accession>
<proteinExistence type="predicted"/>
<dbReference type="Gene3D" id="1.25.40.390">
    <property type="match status" value="1"/>
</dbReference>
<sequence>MKQVKIKTKRKMKKIYIYALTTALVWGAAGCKKFGDTNNNPNATTTPQVGALLTNVEVNITTYATTGTTAISGGQYAQYFAETQYSSVSLYALPQNAFTGSYNGQLYDLQNIINLGTSKNTSTVAKILQQYIFWVLTDSWGDIPYTEALKGLEATAPKYDSQETIYKGILAKLGEAVNEFDGSTISGDIIYNGNVAQWKKAANSLRMLVAIQLSKKVPGAADYAATAFKEALAGGGITSNADNLDVTYTGAYFSPWYNLYNGRTDFGVANTMTDQLVSLADGRSQTYGGNNQEEVAGAFVSSTVGVQYGLERNKAIDFTTNNPTWARILRGDFRTNNNATATIITAAEVALARAEAAHLGWTSENTTAMYNEGIRLSYDQWGLVPAASYYTQSAVALAGNGSEADFGKITLQRWIASFPDGHQAWNIWRKSTTAAAPKGYPALNPAPDALPTSSGKIPLRFIYDTNEDQTNGANVAAARAATPNYGPDAPLWWDVN</sequence>
<keyword evidence="3" id="KW-1185">Reference proteome</keyword>
<evidence type="ECO:0008006" key="4">
    <source>
        <dbReference type="Google" id="ProtNLM"/>
    </source>
</evidence>
<evidence type="ECO:0000256" key="1">
    <source>
        <dbReference type="SAM" id="SignalP"/>
    </source>
</evidence>
<organism evidence="2 3">
    <name type="scientific">Mucilaginibacter pedocola</name>
    <dbReference type="NCBI Taxonomy" id="1792845"/>
    <lineage>
        <taxon>Bacteria</taxon>
        <taxon>Pseudomonadati</taxon>
        <taxon>Bacteroidota</taxon>
        <taxon>Sphingobacteriia</taxon>
        <taxon>Sphingobacteriales</taxon>
        <taxon>Sphingobacteriaceae</taxon>
        <taxon>Mucilaginibacter</taxon>
    </lineage>
</organism>
<dbReference type="STRING" id="1792845.BC343_24840"/>
<dbReference type="EMBL" id="MBTF01000006">
    <property type="protein sequence ID" value="OOQ60522.1"/>
    <property type="molecule type" value="Genomic_DNA"/>
</dbReference>
<feature type="signal peptide" evidence="1">
    <location>
        <begin position="1"/>
        <end position="28"/>
    </location>
</feature>
<evidence type="ECO:0000313" key="3">
    <source>
        <dbReference type="Proteomes" id="UP000189739"/>
    </source>
</evidence>
<gene>
    <name evidence="2" type="ORF">BC343_24840</name>
</gene>
<reference evidence="2 3" key="1">
    <citation type="submission" date="2016-07" db="EMBL/GenBank/DDBJ databases">
        <title>Genomic analysis of zinc-resistant bacterium Mucilaginibacter pedocola TBZ30.</title>
        <authorList>
            <person name="Huang J."/>
            <person name="Tang J."/>
        </authorList>
    </citation>
    <scope>NUCLEOTIDE SEQUENCE [LARGE SCALE GENOMIC DNA]</scope>
    <source>
        <strain evidence="2 3">TBZ30</strain>
    </source>
</reference>
<dbReference type="PROSITE" id="PS51257">
    <property type="entry name" value="PROKAR_LIPOPROTEIN"/>
    <property type="match status" value="1"/>
</dbReference>
<protein>
    <recommendedName>
        <fullName evidence="4">SusD/RagB family nutrient-binding outer membrane lipoprotein</fullName>
    </recommendedName>
</protein>
<dbReference type="Pfam" id="PF12771">
    <property type="entry name" value="SusD-like_2"/>
    <property type="match status" value="1"/>
</dbReference>
<dbReference type="SUPFAM" id="SSF48452">
    <property type="entry name" value="TPR-like"/>
    <property type="match status" value="1"/>
</dbReference>
<dbReference type="Proteomes" id="UP000189739">
    <property type="component" value="Unassembled WGS sequence"/>
</dbReference>
<name>A0A1S9PHV0_9SPHI</name>
<dbReference type="InterPro" id="IPR041662">
    <property type="entry name" value="SusD-like_2"/>
</dbReference>
<dbReference type="AlphaFoldDB" id="A0A1S9PHV0"/>
<feature type="chain" id="PRO_5013001274" description="SusD/RagB family nutrient-binding outer membrane lipoprotein" evidence="1">
    <location>
        <begin position="29"/>
        <end position="496"/>
    </location>
</feature>